<keyword evidence="1" id="KW-0547">Nucleotide-binding</keyword>
<feature type="region of interest" description="Disordered" evidence="3">
    <location>
        <begin position="527"/>
        <end position="633"/>
    </location>
</feature>
<dbReference type="FunFam" id="1.10.510.10:FF:000571">
    <property type="entry name" value="Maternal embryonic leucine zipper kinase"/>
    <property type="match status" value="1"/>
</dbReference>
<evidence type="ECO:0000256" key="3">
    <source>
        <dbReference type="SAM" id="MobiDB-lite"/>
    </source>
</evidence>
<dbReference type="InterPro" id="IPR008271">
    <property type="entry name" value="Ser/Thr_kinase_AS"/>
</dbReference>
<feature type="compositionally biased region" description="Polar residues" evidence="3">
    <location>
        <begin position="19"/>
        <end position="31"/>
    </location>
</feature>
<dbReference type="Proteomes" id="UP000654370">
    <property type="component" value="Unassembled WGS sequence"/>
</dbReference>
<dbReference type="SMART" id="SM00220">
    <property type="entry name" value="S_TKc"/>
    <property type="match status" value="1"/>
</dbReference>
<dbReference type="EMBL" id="JAEPQZ010000013">
    <property type="protein sequence ID" value="KAG2174317.1"/>
    <property type="molecule type" value="Genomic_DNA"/>
</dbReference>
<dbReference type="AlphaFoldDB" id="A0A8H7PHW8"/>
<dbReference type="OrthoDB" id="193931at2759"/>
<proteinExistence type="predicted"/>
<sequence length="633" mass="70423">MAIHPLACDLPPSPSLSPNDTMANRRPTSSPLPIFFQLDDNAPLPMDQDFDSSISFQSSPPYPQQRAFSVSEVPVIEPQHLQPRQSQRHSQSYHGRRHNMFGPYVAIKLIRKQSIGTSSRLNKVQREISVLKVLHHPYIVKLYDVVETDKYIGIILECASGHPPYQKNSICRTGGELFEYILARRYLKERDAKRLFAQLISGVRYMHEKQIVHRDLKLENLLLDRHRNVIITDFGFANQFAAAKNDLMATSCGSPCYAAPELVVSDGLYVGSAVDIWSCGVILYAMLCGYLPFDDDPANPDGENINLLYRYILNTPLMFPSHIGSDARDLLRIMLVPDPRKRCSIQDIMKHRWLKDHRDLFNKSIEQVEADVMDAVEKASPPSVSHTVSSPVETDIAHSQDSEKEQVVPSDDHQMQDLAVGLQHVENATDDVNIAAASDDRLLADTPDENYVDAMEDQEPSLIEEAETTTMDHSTDTSPEEVNQNATTSPIDSQNILHIMNDEQNNGNGNVTLMEIESSAPKIDHSQMEVNQEAPSSDISNDDSKHTSFAVSEVSSSSGISSKDPEQSSMSQMEGNSRRASAIPASILQSRFLSSMQRSQSAGVPSVPKSLSNNDTSRSVSFNVQPRPDTPAQ</sequence>
<feature type="region of interest" description="Disordered" evidence="3">
    <location>
        <begin position="379"/>
        <end position="412"/>
    </location>
</feature>
<protein>
    <recommendedName>
        <fullName evidence="4">Protein kinase domain-containing protein</fullName>
    </recommendedName>
</protein>
<dbReference type="PANTHER" id="PTHR24346">
    <property type="entry name" value="MAP/MICROTUBULE AFFINITY-REGULATING KINASE"/>
    <property type="match status" value="1"/>
</dbReference>
<dbReference type="InterPro" id="IPR011009">
    <property type="entry name" value="Kinase-like_dom_sf"/>
</dbReference>
<name>A0A8H7PHW8_MORIS</name>
<dbReference type="GO" id="GO:0005524">
    <property type="term" value="F:ATP binding"/>
    <property type="evidence" value="ECO:0007669"/>
    <property type="project" value="UniProtKB-KW"/>
</dbReference>
<dbReference type="PROSITE" id="PS50011">
    <property type="entry name" value="PROTEIN_KINASE_DOM"/>
    <property type="match status" value="1"/>
</dbReference>
<dbReference type="GO" id="GO:0004674">
    <property type="term" value="F:protein serine/threonine kinase activity"/>
    <property type="evidence" value="ECO:0007669"/>
    <property type="project" value="TreeGrafter"/>
</dbReference>
<feature type="compositionally biased region" description="Polar residues" evidence="3">
    <location>
        <begin position="468"/>
        <end position="492"/>
    </location>
</feature>
<feature type="compositionally biased region" description="Low complexity" evidence="3">
    <location>
        <begin position="380"/>
        <end position="392"/>
    </location>
</feature>
<evidence type="ECO:0000256" key="2">
    <source>
        <dbReference type="ARBA" id="ARBA00022840"/>
    </source>
</evidence>
<keyword evidence="6" id="KW-1185">Reference proteome</keyword>
<keyword evidence="2" id="KW-0067">ATP-binding</keyword>
<comment type="caution">
    <text evidence="5">The sequence shown here is derived from an EMBL/GenBank/DDBJ whole genome shotgun (WGS) entry which is preliminary data.</text>
</comment>
<evidence type="ECO:0000259" key="4">
    <source>
        <dbReference type="PROSITE" id="PS50011"/>
    </source>
</evidence>
<dbReference type="PROSITE" id="PS00108">
    <property type="entry name" value="PROTEIN_KINASE_ST"/>
    <property type="match status" value="1"/>
</dbReference>
<reference evidence="5" key="1">
    <citation type="submission" date="2020-12" db="EMBL/GenBank/DDBJ databases">
        <title>Metabolic potential, ecology and presence of endohyphal bacteria is reflected in genomic diversity of Mucoromycotina.</title>
        <authorList>
            <person name="Muszewska A."/>
            <person name="Okrasinska A."/>
            <person name="Steczkiewicz K."/>
            <person name="Drgas O."/>
            <person name="Orlowska M."/>
            <person name="Perlinska-Lenart U."/>
            <person name="Aleksandrzak-Piekarczyk T."/>
            <person name="Szatraj K."/>
            <person name="Zielenkiewicz U."/>
            <person name="Pilsyk S."/>
            <person name="Malc E."/>
            <person name="Mieczkowski P."/>
            <person name="Kruszewska J.S."/>
            <person name="Biernat P."/>
            <person name="Pawlowska J."/>
        </authorList>
    </citation>
    <scope>NUCLEOTIDE SEQUENCE</scope>
    <source>
        <strain evidence="5">WA0000067209</strain>
    </source>
</reference>
<feature type="non-terminal residue" evidence="5">
    <location>
        <position position="1"/>
    </location>
</feature>
<dbReference type="GO" id="GO:0035556">
    <property type="term" value="P:intracellular signal transduction"/>
    <property type="evidence" value="ECO:0007669"/>
    <property type="project" value="TreeGrafter"/>
</dbReference>
<dbReference type="GO" id="GO:0005737">
    <property type="term" value="C:cytoplasm"/>
    <property type="evidence" value="ECO:0007669"/>
    <property type="project" value="TreeGrafter"/>
</dbReference>
<dbReference type="Pfam" id="PF00069">
    <property type="entry name" value="Pkinase"/>
    <property type="match status" value="1"/>
</dbReference>
<dbReference type="InterPro" id="IPR000719">
    <property type="entry name" value="Prot_kinase_dom"/>
</dbReference>
<gene>
    <name evidence="5" type="ORF">INT43_004340</name>
</gene>
<evidence type="ECO:0000313" key="6">
    <source>
        <dbReference type="Proteomes" id="UP000654370"/>
    </source>
</evidence>
<accession>A0A8H7PHW8</accession>
<organism evidence="5 6">
    <name type="scientific">Mortierella isabellina</name>
    <name type="common">Filamentous fungus</name>
    <name type="synonym">Umbelopsis isabellina</name>
    <dbReference type="NCBI Taxonomy" id="91625"/>
    <lineage>
        <taxon>Eukaryota</taxon>
        <taxon>Fungi</taxon>
        <taxon>Fungi incertae sedis</taxon>
        <taxon>Mucoromycota</taxon>
        <taxon>Mucoromycotina</taxon>
        <taxon>Umbelopsidomycetes</taxon>
        <taxon>Umbelopsidales</taxon>
        <taxon>Umbelopsidaceae</taxon>
        <taxon>Umbelopsis</taxon>
    </lineage>
</organism>
<feature type="region of interest" description="Disordered" evidence="3">
    <location>
        <begin position="1"/>
        <end position="31"/>
    </location>
</feature>
<evidence type="ECO:0000313" key="5">
    <source>
        <dbReference type="EMBL" id="KAG2174317.1"/>
    </source>
</evidence>
<feature type="domain" description="Protein kinase" evidence="4">
    <location>
        <begin position="78"/>
        <end position="354"/>
    </location>
</feature>
<dbReference type="SUPFAM" id="SSF56112">
    <property type="entry name" value="Protein kinase-like (PK-like)"/>
    <property type="match status" value="1"/>
</dbReference>
<feature type="compositionally biased region" description="Low complexity" evidence="3">
    <location>
        <begin position="548"/>
        <end position="562"/>
    </location>
</feature>
<feature type="compositionally biased region" description="Basic and acidic residues" evidence="3">
    <location>
        <begin position="395"/>
        <end position="412"/>
    </location>
</feature>
<evidence type="ECO:0000256" key="1">
    <source>
        <dbReference type="ARBA" id="ARBA00022741"/>
    </source>
</evidence>
<feature type="compositionally biased region" description="Polar residues" evidence="3">
    <location>
        <begin position="528"/>
        <end position="539"/>
    </location>
</feature>
<dbReference type="PANTHER" id="PTHR24346:SF110">
    <property type="entry name" value="NON-SPECIFIC SERINE_THREONINE PROTEIN KINASE"/>
    <property type="match status" value="1"/>
</dbReference>
<feature type="region of interest" description="Disordered" evidence="3">
    <location>
        <begin position="467"/>
        <end position="492"/>
    </location>
</feature>
<dbReference type="Gene3D" id="1.10.510.10">
    <property type="entry name" value="Transferase(Phosphotransferase) domain 1"/>
    <property type="match status" value="1"/>
</dbReference>
<feature type="compositionally biased region" description="Polar residues" evidence="3">
    <location>
        <begin position="587"/>
        <end position="624"/>
    </location>
</feature>
<feature type="compositionally biased region" description="Polar residues" evidence="3">
    <location>
        <begin position="567"/>
        <end position="579"/>
    </location>
</feature>